<evidence type="ECO:0000313" key="3">
    <source>
        <dbReference type="Proteomes" id="UP000519004"/>
    </source>
</evidence>
<keyword evidence="2" id="KW-0489">Methyltransferase</keyword>
<dbReference type="EMBL" id="JACHHX010000006">
    <property type="protein sequence ID" value="MBB5015333.1"/>
    <property type="molecule type" value="Genomic_DNA"/>
</dbReference>
<feature type="domain" description="Methyltransferase type 12" evidence="1">
    <location>
        <begin position="50"/>
        <end position="136"/>
    </location>
</feature>
<dbReference type="CDD" id="cd02440">
    <property type="entry name" value="AdoMet_MTases"/>
    <property type="match status" value="1"/>
</dbReference>
<keyword evidence="3" id="KW-1185">Reference proteome</keyword>
<dbReference type="Gene3D" id="3.40.50.150">
    <property type="entry name" value="Vaccinia Virus protein VP39"/>
    <property type="match status" value="1"/>
</dbReference>
<organism evidence="2 3">
    <name type="scientific">Rehaibacterium terrae</name>
    <dbReference type="NCBI Taxonomy" id="1341696"/>
    <lineage>
        <taxon>Bacteria</taxon>
        <taxon>Pseudomonadati</taxon>
        <taxon>Pseudomonadota</taxon>
        <taxon>Gammaproteobacteria</taxon>
        <taxon>Lysobacterales</taxon>
        <taxon>Lysobacteraceae</taxon>
        <taxon>Rehaibacterium</taxon>
    </lineage>
</organism>
<proteinExistence type="predicted"/>
<dbReference type="Proteomes" id="UP000519004">
    <property type="component" value="Unassembled WGS sequence"/>
</dbReference>
<name>A0A7W8DDS3_9GAMM</name>
<dbReference type="InterPro" id="IPR013217">
    <property type="entry name" value="Methyltransf_12"/>
</dbReference>
<dbReference type="GO" id="GO:0008168">
    <property type="term" value="F:methyltransferase activity"/>
    <property type="evidence" value="ECO:0007669"/>
    <property type="project" value="UniProtKB-KW"/>
</dbReference>
<dbReference type="RefSeq" id="WP_183948012.1">
    <property type="nucleotide sequence ID" value="NZ_JACHHX010000006.1"/>
</dbReference>
<evidence type="ECO:0000259" key="1">
    <source>
        <dbReference type="Pfam" id="PF08242"/>
    </source>
</evidence>
<dbReference type="Pfam" id="PF08242">
    <property type="entry name" value="Methyltransf_12"/>
    <property type="match status" value="1"/>
</dbReference>
<dbReference type="GO" id="GO:0032259">
    <property type="term" value="P:methylation"/>
    <property type="evidence" value="ECO:0007669"/>
    <property type="project" value="UniProtKB-KW"/>
</dbReference>
<keyword evidence="2" id="KW-0808">Transferase</keyword>
<dbReference type="SUPFAM" id="SSF53335">
    <property type="entry name" value="S-adenosyl-L-methionine-dependent methyltransferases"/>
    <property type="match status" value="1"/>
</dbReference>
<evidence type="ECO:0000313" key="2">
    <source>
        <dbReference type="EMBL" id="MBB5015333.1"/>
    </source>
</evidence>
<dbReference type="AlphaFoldDB" id="A0A7W8DDS3"/>
<accession>A0A7W8DDS3</accession>
<sequence>MEKHYDRDYFERWYRAPDQRAERRALLARKVALAVAMAEYHLGRPLRSVLDVGCGEGAWRAPLLRLRPRLYYLGVDSSEYAVVRYGRQRNLRLVSFGQLAELRFDRSFDLLVCSDVMHYLPAAELRRGLSGFAELCHGVAFLETFCKGDAAEGDEHGFHARPAGFYRKAFATAGFSFCGSHCWLSPGLRQDAVALEIA</sequence>
<dbReference type="InterPro" id="IPR029063">
    <property type="entry name" value="SAM-dependent_MTases_sf"/>
</dbReference>
<protein>
    <submittedName>
        <fullName evidence="2">SAM-dependent methyltransferase</fullName>
    </submittedName>
</protein>
<gene>
    <name evidence="2" type="ORF">HNQ58_001219</name>
</gene>
<reference evidence="2 3" key="1">
    <citation type="submission" date="2020-08" db="EMBL/GenBank/DDBJ databases">
        <title>Genomic Encyclopedia of Type Strains, Phase IV (KMG-IV): sequencing the most valuable type-strain genomes for metagenomic binning, comparative biology and taxonomic classification.</title>
        <authorList>
            <person name="Goeker M."/>
        </authorList>
    </citation>
    <scope>NUCLEOTIDE SEQUENCE [LARGE SCALE GENOMIC DNA]</scope>
    <source>
        <strain evidence="2 3">DSM 25897</strain>
    </source>
</reference>
<comment type="caution">
    <text evidence="2">The sequence shown here is derived from an EMBL/GenBank/DDBJ whole genome shotgun (WGS) entry which is preliminary data.</text>
</comment>